<feature type="region of interest" description="Disordered" evidence="5">
    <location>
        <begin position="611"/>
        <end position="631"/>
    </location>
</feature>
<dbReference type="InterPro" id="IPR036864">
    <property type="entry name" value="Zn2-C6_fun-type_DNA-bd_sf"/>
</dbReference>
<reference evidence="7 8" key="1">
    <citation type="submission" date="2016-12" db="EMBL/GenBank/DDBJ databases">
        <title>The genomes of Aspergillus section Nigri reveals drivers in fungal speciation.</title>
        <authorList>
            <consortium name="DOE Joint Genome Institute"/>
            <person name="Vesth T.C."/>
            <person name="Nybo J."/>
            <person name="Theobald S."/>
            <person name="Brandl J."/>
            <person name="Frisvad J.C."/>
            <person name="Nielsen K.F."/>
            <person name="Lyhne E.K."/>
            <person name="Kogle M.E."/>
            <person name="Kuo A."/>
            <person name="Riley R."/>
            <person name="Clum A."/>
            <person name="Nolan M."/>
            <person name="Lipzen A."/>
            <person name="Salamov A."/>
            <person name="Henrissat B."/>
            <person name="Wiebenga A."/>
            <person name="De Vries R.P."/>
            <person name="Grigoriev I.V."/>
            <person name="Mortensen U.H."/>
            <person name="Andersen M.R."/>
            <person name="Baker S.E."/>
        </authorList>
    </citation>
    <scope>NUCLEOTIDE SEQUENCE [LARGE SCALE GENOMIC DNA]</scope>
    <source>
        <strain evidence="7 8">CBS 115572</strain>
    </source>
</reference>
<protein>
    <recommendedName>
        <fullName evidence="6">Zn(2)-C6 fungal-type domain-containing protein</fullName>
    </recommendedName>
</protein>
<gene>
    <name evidence="7" type="ORF">BO94DRAFT_64289</name>
</gene>
<dbReference type="InterPro" id="IPR001138">
    <property type="entry name" value="Zn2Cys6_DnaBD"/>
</dbReference>
<evidence type="ECO:0000256" key="2">
    <source>
        <dbReference type="ARBA" id="ARBA00023125"/>
    </source>
</evidence>
<sequence>MPPRKLRKGTHSCWECRRRKVRCQFSSPSAAICTPCSIRGSPCRSQDLVDSPPPQRERTHAQRLDRLEELMQRLVERILPDGDVAERRPGEGWFDAASSIFSTSGTRDAFRVAQNVDTPGIDETPVGLLLGPGSDTSSALTPELGGSYSSLGSGIAGINRVSQRLHALFPSQEDMKLITESSPGTIFLAALFSSDSDGISAIYNSTEDIATIPQISSQPTMLAKRLLQLAICMQQLSPSFDTRRLGLKVPVATIMVHIDSTISNLVISNDDYMANVDGLQCIILHGFWHMNAGNLRKAWLTFRRASSLAQLIGIGPGSNDSNARKTKENLTPFHNKIWYLLAAFDRHLSLFLGLRIDMRDVSFASEEWTKYDSPEEKLEKLHTVIAARIADRNHTTNEGYAIMQAIDYDLDMGAKRMGQMWWSHSSPVCETPEQNWQHRRRLMIQINHFGLLVMLHLLYLLRDPTEHRYTHSRMTCIRSGREILTRFISLREDVESIFSCRHIDYAASIAAITLLLSYLVQGAIPVSDSQRENDRIVIGQVKDRMEQVVLLNDDKFLQESSHIISQLLPVLDTDSTNKMTLSAEDNLGETVQLNIPYLGLVSICLKPKQRAKPTSSVERSDQQSRSASLSHEQHANDWNIHEFIHVEEAFDGHLPTLTAEASDWPFQGIDTNFWSLLQGGIVDSDGFNPPH</sequence>
<organism evidence="7 8">
    <name type="scientific">Aspergillus sclerotioniger CBS 115572</name>
    <dbReference type="NCBI Taxonomy" id="1450535"/>
    <lineage>
        <taxon>Eukaryota</taxon>
        <taxon>Fungi</taxon>
        <taxon>Dikarya</taxon>
        <taxon>Ascomycota</taxon>
        <taxon>Pezizomycotina</taxon>
        <taxon>Eurotiomycetes</taxon>
        <taxon>Eurotiomycetidae</taxon>
        <taxon>Eurotiales</taxon>
        <taxon>Aspergillaceae</taxon>
        <taxon>Aspergillus</taxon>
        <taxon>Aspergillus subgen. Circumdati</taxon>
    </lineage>
</organism>
<dbReference type="SMART" id="SM00066">
    <property type="entry name" value="GAL4"/>
    <property type="match status" value="1"/>
</dbReference>
<dbReference type="SUPFAM" id="SSF57701">
    <property type="entry name" value="Zn2/Cys6 DNA-binding domain"/>
    <property type="match status" value="1"/>
</dbReference>
<dbReference type="AlphaFoldDB" id="A0A317WT37"/>
<keyword evidence="3" id="KW-0804">Transcription</keyword>
<dbReference type="CDD" id="cd12148">
    <property type="entry name" value="fungal_TF_MHR"/>
    <property type="match status" value="1"/>
</dbReference>
<evidence type="ECO:0000256" key="1">
    <source>
        <dbReference type="ARBA" id="ARBA00023015"/>
    </source>
</evidence>
<feature type="domain" description="Zn(2)-C6 fungal-type" evidence="6">
    <location>
        <begin position="12"/>
        <end position="45"/>
    </location>
</feature>
<dbReference type="PROSITE" id="PS50048">
    <property type="entry name" value="ZN2_CY6_FUNGAL_2"/>
    <property type="match status" value="1"/>
</dbReference>
<keyword evidence="8" id="KW-1185">Reference proteome</keyword>
<dbReference type="GO" id="GO:0008270">
    <property type="term" value="F:zinc ion binding"/>
    <property type="evidence" value="ECO:0007669"/>
    <property type="project" value="InterPro"/>
</dbReference>
<keyword evidence="4" id="KW-0539">Nucleus</keyword>
<name>A0A317WT37_9EURO</name>
<dbReference type="Pfam" id="PF00172">
    <property type="entry name" value="Zn_clus"/>
    <property type="match status" value="1"/>
</dbReference>
<dbReference type="PANTHER" id="PTHR47840">
    <property type="entry name" value="ZN(II)2CYS6 TRANSCRIPTION FACTOR (EUROFUNG)-RELATED"/>
    <property type="match status" value="1"/>
</dbReference>
<comment type="caution">
    <text evidence="7">The sequence shown here is derived from an EMBL/GenBank/DDBJ whole genome shotgun (WGS) entry which is preliminary data.</text>
</comment>
<evidence type="ECO:0000256" key="3">
    <source>
        <dbReference type="ARBA" id="ARBA00023163"/>
    </source>
</evidence>
<proteinExistence type="predicted"/>
<dbReference type="GO" id="GO:0009893">
    <property type="term" value="P:positive regulation of metabolic process"/>
    <property type="evidence" value="ECO:0007669"/>
    <property type="project" value="UniProtKB-ARBA"/>
</dbReference>
<dbReference type="PANTHER" id="PTHR47840:SF1">
    <property type="entry name" value="ZN(II)2CYS6 TRANSCRIPTION FACTOR (EUROFUNG)"/>
    <property type="match status" value="1"/>
</dbReference>
<accession>A0A317WT37</accession>
<evidence type="ECO:0000313" key="8">
    <source>
        <dbReference type="Proteomes" id="UP000246702"/>
    </source>
</evidence>
<dbReference type="GO" id="GO:0003677">
    <property type="term" value="F:DNA binding"/>
    <property type="evidence" value="ECO:0007669"/>
    <property type="project" value="UniProtKB-KW"/>
</dbReference>
<dbReference type="OrthoDB" id="5392779at2759"/>
<dbReference type="CDD" id="cd00067">
    <property type="entry name" value="GAL4"/>
    <property type="match status" value="1"/>
</dbReference>
<evidence type="ECO:0000256" key="5">
    <source>
        <dbReference type="SAM" id="MobiDB-lite"/>
    </source>
</evidence>
<dbReference type="Gene3D" id="4.10.240.10">
    <property type="entry name" value="Zn(2)-C6 fungal-type DNA-binding domain"/>
    <property type="match status" value="1"/>
</dbReference>
<dbReference type="EMBL" id="MSFK01000013">
    <property type="protein sequence ID" value="PWY88088.1"/>
    <property type="molecule type" value="Genomic_DNA"/>
</dbReference>
<evidence type="ECO:0000313" key="7">
    <source>
        <dbReference type="EMBL" id="PWY88088.1"/>
    </source>
</evidence>
<dbReference type="STRING" id="1450535.A0A317WT37"/>
<dbReference type="GO" id="GO:0000981">
    <property type="term" value="F:DNA-binding transcription factor activity, RNA polymerase II-specific"/>
    <property type="evidence" value="ECO:0007669"/>
    <property type="project" value="InterPro"/>
</dbReference>
<dbReference type="PROSITE" id="PS00463">
    <property type="entry name" value="ZN2_CY6_FUNGAL_1"/>
    <property type="match status" value="1"/>
</dbReference>
<keyword evidence="2" id="KW-0238">DNA-binding</keyword>
<keyword evidence="1" id="KW-0805">Transcription regulation</keyword>
<evidence type="ECO:0000256" key="4">
    <source>
        <dbReference type="ARBA" id="ARBA00023242"/>
    </source>
</evidence>
<dbReference type="RefSeq" id="XP_025467871.1">
    <property type="nucleotide sequence ID" value="XM_025617567.1"/>
</dbReference>
<dbReference type="GeneID" id="37119710"/>
<dbReference type="Proteomes" id="UP000246702">
    <property type="component" value="Unassembled WGS sequence"/>
</dbReference>
<feature type="compositionally biased region" description="Polar residues" evidence="5">
    <location>
        <begin position="612"/>
        <end position="630"/>
    </location>
</feature>
<evidence type="ECO:0000259" key="6">
    <source>
        <dbReference type="PROSITE" id="PS50048"/>
    </source>
</evidence>